<feature type="domain" description="Peptidase C14 caspase" evidence="2">
    <location>
        <begin position="26"/>
        <end position="138"/>
    </location>
</feature>
<name>A0A1M4EFI0_9ACTN</name>
<evidence type="ECO:0000256" key="1">
    <source>
        <dbReference type="PROSITE-ProRule" id="PRU00221"/>
    </source>
</evidence>
<dbReference type="SMART" id="SM00320">
    <property type="entry name" value="WD40"/>
    <property type="match status" value="3"/>
</dbReference>
<dbReference type="InterPro" id="IPR001680">
    <property type="entry name" value="WD40_rpt"/>
</dbReference>
<dbReference type="SUPFAM" id="SSF50978">
    <property type="entry name" value="WD40 repeat-like"/>
    <property type="match status" value="1"/>
</dbReference>
<keyword evidence="1" id="KW-0853">WD repeat</keyword>
<evidence type="ECO:0000259" key="2">
    <source>
        <dbReference type="Pfam" id="PF00656"/>
    </source>
</evidence>
<dbReference type="EMBL" id="LT559118">
    <property type="protein sequence ID" value="SBO97675.1"/>
    <property type="molecule type" value="Genomic_DNA"/>
</dbReference>
<dbReference type="InterPro" id="IPR015943">
    <property type="entry name" value="WD40/YVTN_repeat-like_dom_sf"/>
</dbReference>
<protein>
    <submittedName>
        <fullName evidence="3">NB-ARC domain protein</fullName>
    </submittedName>
</protein>
<dbReference type="PANTHER" id="PTHR19879">
    <property type="entry name" value="TRANSCRIPTION INITIATION FACTOR TFIID"/>
    <property type="match status" value="1"/>
</dbReference>
<accession>A0A1M4EFI0</accession>
<dbReference type="Pfam" id="PF00656">
    <property type="entry name" value="Peptidase_C14"/>
    <property type="match status" value="1"/>
</dbReference>
<dbReference type="Gene3D" id="3.40.50.1460">
    <property type="match status" value="1"/>
</dbReference>
<dbReference type="GO" id="GO:0004197">
    <property type="term" value="F:cysteine-type endopeptidase activity"/>
    <property type="evidence" value="ECO:0007669"/>
    <property type="project" value="InterPro"/>
</dbReference>
<dbReference type="Gene3D" id="2.130.10.10">
    <property type="entry name" value="YVTN repeat-like/Quinoprotein amine dehydrogenase"/>
    <property type="match status" value="3"/>
</dbReference>
<dbReference type="InterPro" id="IPR027417">
    <property type="entry name" value="P-loop_NTPase"/>
</dbReference>
<feature type="repeat" description="WD" evidence="1">
    <location>
        <begin position="1037"/>
        <end position="1081"/>
    </location>
</feature>
<organism evidence="3">
    <name type="scientific">Nonomuraea gerenzanensis</name>
    <dbReference type="NCBI Taxonomy" id="93944"/>
    <lineage>
        <taxon>Bacteria</taxon>
        <taxon>Bacillati</taxon>
        <taxon>Actinomycetota</taxon>
        <taxon>Actinomycetes</taxon>
        <taxon>Streptosporangiales</taxon>
        <taxon>Streptosporangiaceae</taxon>
        <taxon>Nonomuraea</taxon>
    </lineage>
</organism>
<feature type="repeat" description="WD" evidence="1">
    <location>
        <begin position="748"/>
        <end position="790"/>
    </location>
</feature>
<dbReference type="PANTHER" id="PTHR19879:SF9">
    <property type="entry name" value="TRANSCRIPTION INITIATION FACTOR TFIID SUBUNIT 5"/>
    <property type="match status" value="1"/>
</dbReference>
<reference evidence="3" key="1">
    <citation type="submission" date="2016-04" db="EMBL/GenBank/DDBJ databases">
        <authorList>
            <person name="Evans L.H."/>
            <person name="Alamgir A."/>
            <person name="Owens N."/>
            <person name="Weber N.D."/>
            <person name="Virtaneva K."/>
            <person name="Barbian K."/>
            <person name="Babar A."/>
            <person name="Rosenke K."/>
        </authorList>
    </citation>
    <scope>NUCLEOTIDE SEQUENCE</scope>
    <source>
        <strain evidence="3">Nono1</strain>
    </source>
</reference>
<evidence type="ECO:0000313" key="3">
    <source>
        <dbReference type="EMBL" id="SBO97675.1"/>
    </source>
</evidence>
<dbReference type="SUPFAM" id="SSF52540">
    <property type="entry name" value="P-loop containing nucleoside triphosphate hydrolases"/>
    <property type="match status" value="1"/>
</dbReference>
<sequence length="1405" mass="155218">MGRRHLIATGVTRELPKTGESIVESVERMVRLLQGLGYKRRTALDVDPLGETFRSELRRFCRDETEPDDLVVLYHTGHAGLVSDEHALWMGDTEDPVSSTVPTTKLANLMLEDTPLHHAMIVLDCCHAGKGAGEALGAAMKAMNRDDKTLIIVTAAHPKEQIEAGTFAEAFERALADLSVAGYQPEYLRISELVGSMNRHTPDWQTVAHHVAHQSAPDTFLKNPRYDPELADLDMLTKLRIQHRQARDRDFTEHWLPRISRFVGRHAALEDLVSWLKEGRRSRVVTGDPGSGKSSMIARLAVLSDPARRGQITLEDVPRAAVPPERSIDVAIHARLMTPLDVLDALCAGLGLRPQSVGELLGAIPGPCVAAIDAVDEAIDYEKLADEILYPLIEAGPKRGLRLLIGSRRHLLPRLPLPQEDVLDLDDSSYADPASLSEYAARCLVEIEPGSPYASVPAEVVREVADAVAAAAGRSFLVALIVSRTLAAQPTVPEPRDQAWRASLPATAAEAMHNDLETRLGDLAQQARDLLTPLAFAQGSGLPWGRVWAPLASRLGHHPFTNENVEWLLRNAGYYVVETVVDGESLYRLYHTALAEYLRQYRDAEFVHRRFTAFFAGRAPKDQGRTDWARADRYTLDHLATHAILGSADMLGELVHDPAFLLAATPAPLLAALPYLMDREDRRAGAAYRRALHLIRTKRPQEWLAYLRLAAYRAGAGKLAYRIQIRGEQEPWTPLWSQWPEEHPHRVLTGHAGSVTDLRCSTTGQPVAISVGVDRSIRKWDLRTGEQLTTHLLGPSKRPALDARIDPSGEVVVLLDAEGACTVWEVASGAFKWQIPPAAAWRFPGNLTMGFNRWFDGRAVLVRSGGTALPAEIWDLAAARRLLSLPGRVTAADLAPGRLETGKNVLIARFGALYDPETGRSALPHLQRRGRKVEYLVDGDTALFAVIHEKNNMLIWDLARDREIGGETQRHDVSETIVAGNRRLVRRREHRFLDRFAWYLDDRQLSVCGASVGSRRDMSVSPDVSLTLPSSGRQVTLAGHNGPVTAHDVALLPDRHEIVATGGEDGTVRLWDFHHTDQQDSAEHPGIFQAAEVRAVVLDDGTELGQACGREADPDAWNDTLVVSLRQEWKLVLGSRTETTTRTLVDGDDQPVLVTFYADHTCDVSRTMSWSWQFLLQRCKADPVYWPQASAAVRLPTGERIAVTGGHRSDAVVWNLDEGRAIAALRAHSGWVGTVETGCLPDGTPIAVTGGDDFRVAIWDLYHHRLLARFTVLPRWRRALSVLPHPDRAAGIEKVACTIADGALWLVVRLVDEPRLHVYRYEGRRCGKQEPIPMSGAAFAARAGRVVLANHRDQLEIWKLGERGRSLSIDVEARIMGLAMTETGVIFAATQKGLAAFRLNRGFDG</sequence>
<dbReference type="InterPro" id="IPR036322">
    <property type="entry name" value="WD40_repeat_dom_sf"/>
</dbReference>
<dbReference type="PROSITE" id="PS50082">
    <property type="entry name" value="WD_REPEATS_2"/>
    <property type="match status" value="2"/>
</dbReference>
<gene>
    <name evidence="3" type="ORF">BN4615_P7191</name>
</gene>
<dbReference type="GO" id="GO:0006508">
    <property type="term" value="P:proteolysis"/>
    <property type="evidence" value="ECO:0007669"/>
    <property type="project" value="InterPro"/>
</dbReference>
<proteinExistence type="predicted"/>
<dbReference type="Pfam" id="PF00400">
    <property type="entry name" value="WD40"/>
    <property type="match status" value="3"/>
</dbReference>
<dbReference type="RefSeq" id="WP_225266423.1">
    <property type="nucleotide sequence ID" value="NZ_CP084058.1"/>
</dbReference>
<dbReference type="InterPro" id="IPR011600">
    <property type="entry name" value="Pept_C14_caspase"/>
</dbReference>